<dbReference type="InterPro" id="IPR047699">
    <property type="entry name" value="Permease_put_prefix"/>
</dbReference>
<feature type="domain" description="MacB-like periplasmic core" evidence="8">
    <location>
        <begin position="95"/>
        <end position="312"/>
    </location>
</feature>
<dbReference type="Pfam" id="PF12704">
    <property type="entry name" value="MacB_PCD"/>
    <property type="match status" value="2"/>
</dbReference>
<evidence type="ECO:0000259" key="8">
    <source>
        <dbReference type="Pfam" id="PF12704"/>
    </source>
</evidence>
<dbReference type="KEGG" id="chk:D4L85_02095"/>
<evidence type="ECO:0000256" key="5">
    <source>
        <dbReference type="ARBA" id="ARBA00023136"/>
    </source>
</evidence>
<feature type="transmembrane region" description="Helical" evidence="6">
    <location>
        <begin position="409"/>
        <end position="432"/>
    </location>
</feature>
<reference evidence="10" key="1">
    <citation type="submission" date="2018-09" db="EMBL/GenBank/DDBJ databases">
        <title>Chryseolinea sp. KIS68-18 isolated from soil.</title>
        <authorList>
            <person name="Weon H.-Y."/>
            <person name="Kwon S.-W."/>
            <person name="Lee S.A."/>
        </authorList>
    </citation>
    <scope>NUCLEOTIDE SEQUENCE [LARGE SCALE GENOMIC DNA]</scope>
    <source>
        <strain evidence="10">KIS68-18</strain>
    </source>
</reference>
<evidence type="ECO:0000313" key="10">
    <source>
        <dbReference type="Proteomes" id="UP000266183"/>
    </source>
</evidence>
<keyword evidence="5 6" id="KW-0472">Membrane</keyword>
<evidence type="ECO:0000256" key="1">
    <source>
        <dbReference type="ARBA" id="ARBA00004651"/>
    </source>
</evidence>
<dbReference type="InterPro" id="IPR050250">
    <property type="entry name" value="Macrolide_Exporter_MacB"/>
</dbReference>
<keyword evidence="10" id="KW-1185">Reference proteome</keyword>
<organism evidence="9 10">
    <name type="scientific">Chryseolinea soli</name>
    <dbReference type="NCBI Taxonomy" id="2321403"/>
    <lineage>
        <taxon>Bacteria</taxon>
        <taxon>Pseudomonadati</taxon>
        <taxon>Bacteroidota</taxon>
        <taxon>Cytophagia</taxon>
        <taxon>Cytophagales</taxon>
        <taxon>Fulvivirgaceae</taxon>
        <taxon>Chryseolinea</taxon>
    </lineage>
</organism>
<feature type="transmembrane region" description="Helical" evidence="6">
    <location>
        <begin position="497"/>
        <end position="521"/>
    </location>
</feature>
<gene>
    <name evidence="9" type="ORF">D4L85_02095</name>
</gene>
<dbReference type="Proteomes" id="UP000266183">
    <property type="component" value="Chromosome"/>
</dbReference>
<feature type="transmembrane region" description="Helical" evidence="6">
    <location>
        <begin position="746"/>
        <end position="770"/>
    </location>
</feature>
<accession>A0A385SHP7</accession>
<feature type="transmembrane region" description="Helical" evidence="6">
    <location>
        <begin position="830"/>
        <end position="852"/>
    </location>
</feature>
<feature type="transmembrane region" description="Helical" evidence="6">
    <location>
        <begin position="93"/>
        <end position="116"/>
    </location>
</feature>
<evidence type="ECO:0000313" key="9">
    <source>
        <dbReference type="EMBL" id="AYB29445.1"/>
    </source>
</evidence>
<keyword evidence="2" id="KW-1003">Cell membrane</keyword>
<sequence length="869" mass="98227">MKPLPPRVFLSFFRGYCRPALVDTIEGDLIEVYRKRLTRMSKRKADFKFLVDILLLFRPGIVRQPQGFQDLNRMGMYKNYLTITFRVFNRERLYSLINVSGLALGFTCCLLIYLFISDELSYDRFHSDGDRIYRVSAAYMRQGVWEPYASNAWKTAELIKNNYGEVEELVRIMPDNNTLFEYGDKKIVEERLAWVDDNFFKLFSFPLIQGNTAEALKGPNKVVISESIAGKYFGTENPMGKIFKLSDYPIELQVSGVMKDMPSNAHFHFDFLISGETLRQVVGEGLFTNVGWDSQYLYARLAPGADPARIEATFPEFINKNLDFWKSTTFKMFLQPLRSIHLQSNIGREFEANGSLTRIYTFSVVAVFILIIACVNYMNLTTARSMRRAKEVGMRKVLGAKRPDLMGQFFAESFVMTAIAILLAILFSFLLLPQFNQFAGKEISRNVLFSPGIISGLLISLAIIALVSGFYPALVLSSFKPLNNMKNSGGGGNFGLVFRKGLVLLQFVISIGLIASSAIVLKQWTFMKNKSLGINDDMLISVPLQTMDRRRIDVFTQELLANPAIRKAGLSNMRMPGWIGNSTGYTAQDVNADEEVNKSMKIIRIDYDFLTTIEAKIVEGRNFSRNFPSDTLSSIILNESAVTQLGWKGAVGKWMQLGNTKYTVVGVVNDFHFESLHRKIPPIIFVFNPRAFNWIYLKVDKADLTSALAHVEKIYGKYVTNREFSFTFLNDDIEKQYVAEQKFTEVFSVFTGLAIIIACLGTFGLISFSAERKSKEIGIRKVLGASVGHVSFLLIREFVVLLLIASAVAWPVTYYFLNGWIQEFTYRTSIGTMPFILATTLAAFIVVLTTGFRAVKAALANPVESLRSE</sequence>
<name>A0A385SHP7_9BACT</name>
<dbReference type="NCBIfam" id="NF038404">
    <property type="entry name" value="perm_prefix_2"/>
    <property type="match status" value="1"/>
</dbReference>
<keyword evidence="3 6" id="KW-0812">Transmembrane</keyword>
<dbReference type="InterPro" id="IPR003838">
    <property type="entry name" value="ABC3_permease_C"/>
</dbReference>
<proteinExistence type="predicted"/>
<evidence type="ECO:0000256" key="3">
    <source>
        <dbReference type="ARBA" id="ARBA00022692"/>
    </source>
</evidence>
<dbReference type="AlphaFoldDB" id="A0A385SHP7"/>
<evidence type="ECO:0000256" key="2">
    <source>
        <dbReference type="ARBA" id="ARBA00022475"/>
    </source>
</evidence>
<feature type="transmembrane region" description="Helical" evidence="6">
    <location>
        <begin position="452"/>
        <end position="476"/>
    </location>
</feature>
<protein>
    <submittedName>
        <fullName evidence="9">FtsX-like permease family protein</fullName>
    </submittedName>
</protein>
<evidence type="ECO:0000256" key="4">
    <source>
        <dbReference type="ARBA" id="ARBA00022989"/>
    </source>
</evidence>
<dbReference type="Pfam" id="PF02687">
    <property type="entry name" value="FtsX"/>
    <property type="match status" value="2"/>
</dbReference>
<dbReference type="GO" id="GO:0022857">
    <property type="term" value="F:transmembrane transporter activity"/>
    <property type="evidence" value="ECO:0007669"/>
    <property type="project" value="TreeGrafter"/>
</dbReference>
<evidence type="ECO:0000259" key="7">
    <source>
        <dbReference type="Pfam" id="PF02687"/>
    </source>
</evidence>
<comment type="subcellular location">
    <subcellularLocation>
        <location evidence="1">Cell membrane</location>
        <topology evidence="1">Multi-pass membrane protein</topology>
    </subcellularLocation>
</comment>
<feature type="domain" description="MacB-like periplasmic core" evidence="8">
    <location>
        <begin position="555"/>
        <end position="686"/>
    </location>
</feature>
<keyword evidence="4 6" id="KW-1133">Transmembrane helix</keyword>
<feature type="domain" description="ABC3 transporter permease C-terminal" evidence="7">
    <location>
        <begin position="749"/>
        <end position="856"/>
    </location>
</feature>
<dbReference type="EMBL" id="CP032382">
    <property type="protein sequence ID" value="AYB29445.1"/>
    <property type="molecule type" value="Genomic_DNA"/>
</dbReference>
<feature type="transmembrane region" description="Helical" evidence="6">
    <location>
        <begin position="359"/>
        <end position="380"/>
    </location>
</feature>
<dbReference type="PANTHER" id="PTHR30572:SF18">
    <property type="entry name" value="ABC-TYPE MACROLIDE FAMILY EXPORT SYSTEM PERMEASE COMPONENT 2"/>
    <property type="match status" value="1"/>
</dbReference>
<feature type="transmembrane region" description="Helical" evidence="6">
    <location>
        <begin position="782"/>
        <end position="810"/>
    </location>
</feature>
<dbReference type="GO" id="GO:0005886">
    <property type="term" value="C:plasma membrane"/>
    <property type="evidence" value="ECO:0007669"/>
    <property type="project" value="UniProtKB-SubCell"/>
</dbReference>
<dbReference type="PANTHER" id="PTHR30572">
    <property type="entry name" value="MEMBRANE COMPONENT OF TRANSPORTER-RELATED"/>
    <property type="match status" value="1"/>
</dbReference>
<dbReference type="InterPro" id="IPR025857">
    <property type="entry name" value="MacB_PCD"/>
</dbReference>
<feature type="domain" description="ABC3 transporter permease C-terminal" evidence="7">
    <location>
        <begin position="364"/>
        <end position="479"/>
    </location>
</feature>
<evidence type="ECO:0000256" key="6">
    <source>
        <dbReference type="SAM" id="Phobius"/>
    </source>
</evidence>